<protein>
    <recommendedName>
        <fullName evidence="4">Lipoprotein</fullName>
    </recommendedName>
</protein>
<dbReference type="EMBL" id="LT670849">
    <property type="protein sequence ID" value="SHN69326.1"/>
    <property type="molecule type" value="Genomic_DNA"/>
</dbReference>
<evidence type="ECO:0000313" key="2">
    <source>
        <dbReference type="EMBL" id="SHN69326.1"/>
    </source>
</evidence>
<evidence type="ECO:0008006" key="4">
    <source>
        <dbReference type="Google" id="ProtNLM"/>
    </source>
</evidence>
<dbReference type="RefSeq" id="WP_072817354.1">
    <property type="nucleotide sequence ID" value="NZ_LT670849.1"/>
</dbReference>
<organism evidence="2 3">
    <name type="scientific">Bradyrhizobium erythrophlei</name>
    <dbReference type="NCBI Taxonomy" id="1437360"/>
    <lineage>
        <taxon>Bacteria</taxon>
        <taxon>Pseudomonadati</taxon>
        <taxon>Pseudomonadota</taxon>
        <taxon>Alphaproteobacteria</taxon>
        <taxon>Hyphomicrobiales</taxon>
        <taxon>Nitrobacteraceae</taxon>
        <taxon>Bradyrhizobium</taxon>
    </lineage>
</organism>
<evidence type="ECO:0000256" key="1">
    <source>
        <dbReference type="SAM" id="SignalP"/>
    </source>
</evidence>
<proteinExistence type="predicted"/>
<accession>A0A1M7TF48</accession>
<dbReference type="OrthoDB" id="8210647at2"/>
<dbReference type="Proteomes" id="UP000184096">
    <property type="component" value="Chromosome I"/>
</dbReference>
<dbReference type="AlphaFoldDB" id="A0A1M7TF48"/>
<evidence type="ECO:0000313" key="3">
    <source>
        <dbReference type="Proteomes" id="UP000184096"/>
    </source>
</evidence>
<name>A0A1M7TF48_9BRAD</name>
<keyword evidence="1" id="KW-0732">Signal</keyword>
<gene>
    <name evidence="2" type="ORF">SAMN05444170_1533</name>
</gene>
<reference evidence="3" key="1">
    <citation type="submission" date="2016-11" db="EMBL/GenBank/DDBJ databases">
        <authorList>
            <person name="Varghese N."/>
            <person name="Submissions S."/>
        </authorList>
    </citation>
    <scope>NUCLEOTIDE SEQUENCE [LARGE SCALE GENOMIC DNA]</scope>
    <source>
        <strain evidence="3">GAS401</strain>
    </source>
</reference>
<feature type="signal peptide" evidence="1">
    <location>
        <begin position="1"/>
        <end position="25"/>
    </location>
</feature>
<feature type="chain" id="PRO_5012319796" description="Lipoprotein" evidence="1">
    <location>
        <begin position="26"/>
        <end position="234"/>
    </location>
</feature>
<sequence>MKVKPSLIGLLVVCGIGLVCSIELAAAAPPSAPPAGYNIDPEFTEKSADGAITIEQYVSKDTEYDWKWQFWVRQPGAFVLLDPEPAEYPAGFRFTGDLKWIVRAQKTGSGEQSLYLYRVTPQGAVAASKQPFGDLAWAYFKTRPEWRKIKKAPEYHITAALLKGIDDNYRWLGVDWPANRYLLVTLSGDADVKGRKPMQTGVVNGWRCRYDLQTGKFDAPALFSEGNAKAVVPE</sequence>
<keyword evidence="3" id="KW-1185">Reference proteome</keyword>